<name>A0A183FQL1_HELPZ</name>
<feature type="transmembrane region" description="Helical" evidence="1">
    <location>
        <begin position="57"/>
        <end position="80"/>
    </location>
</feature>
<dbReference type="Proteomes" id="UP000050761">
    <property type="component" value="Unassembled WGS sequence"/>
</dbReference>
<reference evidence="4" key="2">
    <citation type="submission" date="2019-09" db="UniProtKB">
        <authorList>
            <consortium name="WormBaseParasite"/>
        </authorList>
    </citation>
    <scope>IDENTIFICATION</scope>
</reference>
<dbReference type="GO" id="GO:0031674">
    <property type="term" value="C:I band"/>
    <property type="evidence" value="ECO:0007669"/>
    <property type="project" value="TreeGrafter"/>
</dbReference>
<evidence type="ECO:0000313" key="4">
    <source>
        <dbReference type="WBParaSite" id="HPBE_0001002901-mRNA-1"/>
    </source>
</evidence>
<dbReference type="PANTHER" id="PTHR10151:SF114">
    <property type="entry name" value="ECTONUCLEOTIDE PYROPHOSPHATASE_PHOSPHODIESTERASE C27A7.3"/>
    <property type="match status" value="1"/>
</dbReference>
<gene>
    <name evidence="2" type="ORF">HPBE_LOCUS10030</name>
</gene>
<keyword evidence="3" id="KW-1185">Reference proteome</keyword>
<dbReference type="WBParaSite" id="HPBE_0001002901-mRNA-1">
    <property type="protein sequence ID" value="HPBE_0001002901-mRNA-1"/>
    <property type="gene ID" value="HPBE_0001002901"/>
</dbReference>
<keyword evidence="1" id="KW-0812">Transmembrane</keyword>
<reference evidence="2 3" key="1">
    <citation type="submission" date="2018-11" db="EMBL/GenBank/DDBJ databases">
        <authorList>
            <consortium name="Pathogen Informatics"/>
        </authorList>
    </citation>
    <scope>NUCLEOTIDE SEQUENCE [LARGE SCALE GENOMIC DNA]</scope>
</reference>
<evidence type="ECO:0000313" key="2">
    <source>
        <dbReference type="EMBL" id="VDO83305.1"/>
    </source>
</evidence>
<dbReference type="Pfam" id="PF01663">
    <property type="entry name" value="Phosphodiest"/>
    <property type="match status" value="1"/>
</dbReference>
<dbReference type="PANTHER" id="PTHR10151">
    <property type="entry name" value="ECTONUCLEOTIDE PYROPHOSPHATASE/PHOSPHODIESTERASE"/>
    <property type="match status" value="1"/>
</dbReference>
<dbReference type="InterPro" id="IPR002591">
    <property type="entry name" value="Phosphodiest/P_Trfase"/>
</dbReference>
<dbReference type="AlphaFoldDB" id="A0A183FQL1"/>
<protein>
    <submittedName>
        <fullName evidence="4">Ectonucleotide pyrophosphatase/phosphodiesterase family member 3</fullName>
    </submittedName>
</protein>
<dbReference type="InterPro" id="IPR017850">
    <property type="entry name" value="Alkaline_phosphatase_core_sf"/>
</dbReference>
<evidence type="ECO:0000313" key="3">
    <source>
        <dbReference type="Proteomes" id="UP000050761"/>
    </source>
</evidence>
<sequence length="447" mass="49923">MAKMGETLMAFLCPIGTRRVSQGTKFSRSHSKKIAGESIIRKIDLPQEAKGLRVSRLYLLLTILLTMTLLGVIVGLVVAVKLGQMQRHMEQTQARLSQGVQQTLSSIKLPPGLENFFKTGSSMADASLMQPNISAIQPDVHQANDDNDGRYETRKECPSKCLKKDFVNPPLVILSMDGFSREYLDRFHMKSLSYITRCGATAERVFPPFPSRTFPSHYTIVTGLYPESHGIVDNNVYDPRISNKLESMKKTQLDGFYLGDPIWNIYKRHGGRTACLFWPGCGFNISGLRPDISPPYNKDLPFRNRFDMIVDWLLLPKDARPGLITAYLDQPDSAGHYQVDDRDIRNELVNLDDRLQYLIDRLETESLLPCVNLVLLSDHGMQKTNNTLYFSKLLNDSRVLAASGVIGRVHQFSSGLCYTSATLLSATSVTVLHSALNAAAGNSFAEV</sequence>
<proteinExistence type="predicted"/>
<accession>A0A183FQL1</accession>
<organism evidence="3 4">
    <name type="scientific">Heligmosomoides polygyrus</name>
    <name type="common">Parasitic roundworm</name>
    <dbReference type="NCBI Taxonomy" id="6339"/>
    <lineage>
        <taxon>Eukaryota</taxon>
        <taxon>Metazoa</taxon>
        <taxon>Ecdysozoa</taxon>
        <taxon>Nematoda</taxon>
        <taxon>Chromadorea</taxon>
        <taxon>Rhabditida</taxon>
        <taxon>Rhabditina</taxon>
        <taxon>Rhabditomorpha</taxon>
        <taxon>Strongyloidea</taxon>
        <taxon>Heligmosomidae</taxon>
        <taxon>Heligmosomoides</taxon>
    </lineage>
</organism>
<dbReference type="GO" id="GO:0016529">
    <property type="term" value="C:sarcoplasmic reticulum"/>
    <property type="evidence" value="ECO:0007669"/>
    <property type="project" value="TreeGrafter"/>
</dbReference>
<dbReference type="Gene3D" id="3.30.1360.180">
    <property type="match status" value="1"/>
</dbReference>
<dbReference type="EMBL" id="UZAH01026626">
    <property type="protein sequence ID" value="VDO83305.1"/>
    <property type="molecule type" value="Genomic_DNA"/>
</dbReference>
<dbReference type="GO" id="GO:0055120">
    <property type="term" value="C:striated muscle dense body"/>
    <property type="evidence" value="ECO:0007669"/>
    <property type="project" value="TreeGrafter"/>
</dbReference>
<dbReference type="CDD" id="cd16018">
    <property type="entry name" value="Enpp"/>
    <property type="match status" value="1"/>
</dbReference>
<dbReference type="OrthoDB" id="415411at2759"/>
<keyword evidence="1" id="KW-0472">Membrane</keyword>
<accession>A0A3P8CEI6</accession>
<dbReference type="SUPFAM" id="SSF53649">
    <property type="entry name" value="Alkaline phosphatase-like"/>
    <property type="match status" value="1"/>
</dbReference>
<evidence type="ECO:0000256" key="1">
    <source>
        <dbReference type="SAM" id="Phobius"/>
    </source>
</evidence>
<dbReference type="Gene3D" id="3.40.720.10">
    <property type="entry name" value="Alkaline Phosphatase, subunit A"/>
    <property type="match status" value="1"/>
</dbReference>
<keyword evidence="1" id="KW-1133">Transmembrane helix</keyword>